<dbReference type="Pfam" id="PF13377">
    <property type="entry name" value="Peripla_BP_3"/>
    <property type="match status" value="1"/>
</dbReference>
<dbReference type="RefSeq" id="WP_146274901.1">
    <property type="nucleotide sequence ID" value="NZ_CP042260.1"/>
</dbReference>
<keyword evidence="3" id="KW-0804">Transcription</keyword>
<dbReference type="InterPro" id="IPR028082">
    <property type="entry name" value="Peripla_BP_I"/>
</dbReference>
<dbReference type="PROSITE" id="PS00356">
    <property type="entry name" value="HTH_LACI_1"/>
    <property type="match status" value="1"/>
</dbReference>
<evidence type="ECO:0000313" key="8">
    <source>
        <dbReference type="Proteomes" id="UP001060018"/>
    </source>
</evidence>
<accession>A0A5B8HXZ5</accession>
<evidence type="ECO:0000259" key="4">
    <source>
        <dbReference type="PROSITE" id="PS50932"/>
    </source>
</evidence>
<dbReference type="Gene3D" id="1.10.260.40">
    <property type="entry name" value="lambda repressor-like DNA-binding domains"/>
    <property type="match status" value="1"/>
</dbReference>
<keyword evidence="7" id="KW-1185">Reference proteome</keyword>
<proteinExistence type="predicted"/>
<dbReference type="InterPro" id="IPR046335">
    <property type="entry name" value="LacI/GalR-like_sensor"/>
</dbReference>
<dbReference type="InterPro" id="IPR010982">
    <property type="entry name" value="Lambda_DNA-bd_dom_sf"/>
</dbReference>
<dbReference type="Pfam" id="PF00356">
    <property type="entry name" value="LacI"/>
    <property type="match status" value="1"/>
</dbReference>
<dbReference type="Proteomes" id="UP000320717">
    <property type="component" value="Chromosome"/>
</dbReference>
<dbReference type="Proteomes" id="UP001060018">
    <property type="component" value="Chromosome"/>
</dbReference>
<evidence type="ECO:0000256" key="1">
    <source>
        <dbReference type="ARBA" id="ARBA00023015"/>
    </source>
</evidence>
<evidence type="ECO:0000256" key="3">
    <source>
        <dbReference type="ARBA" id="ARBA00023163"/>
    </source>
</evidence>
<name>A0A5B8HXZ5_9MICC</name>
<dbReference type="OrthoDB" id="3510266at2"/>
<evidence type="ECO:0000313" key="6">
    <source>
        <dbReference type="EMBL" id="UUX60288.1"/>
    </source>
</evidence>
<dbReference type="InterPro" id="IPR000843">
    <property type="entry name" value="HTH_LacI"/>
</dbReference>
<reference evidence="5 7" key="1">
    <citation type="submission" date="2019-07" db="EMBL/GenBank/DDBJ databases">
        <title>Complete Genome Sequence of drought tolerant Plant Growth-Promoting Rhizobacterium Glutamicibacter halophytocola DR408.</title>
        <authorList>
            <person name="Nishu S.D."/>
            <person name="Lee T.K."/>
        </authorList>
    </citation>
    <scope>NUCLEOTIDE SEQUENCE [LARGE SCALE GENOMIC DNA]</scope>
    <source>
        <strain evidence="5 7">DR408</strain>
    </source>
</reference>
<dbReference type="CDD" id="cd06267">
    <property type="entry name" value="PBP1_LacI_sugar_binding-like"/>
    <property type="match status" value="1"/>
</dbReference>
<evidence type="ECO:0000313" key="5">
    <source>
        <dbReference type="EMBL" id="QDY64985.1"/>
    </source>
</evidence>
<evidence type="ECO:0000256" key="2">
    <source>
        <dbReference type="ARBA" id="ARBA00023125"/>
    </source>
</evidence>
<dbReference type="GO" id="GO:0003700">
    <property type="term" value="F:DNA-binding transcription factor activity"/>
    <property type="evidence" value="ECO:0007669"/>
    <property type="project" value="TreeGrafter"/>
</dbReference>
<gene>
    <name evidence="5" type="ORF">FQA45_00875</name>
    <name evidence="6" type="ORF">NUH22_06660</name>
</gene>
<dbReference type="SUPFAM" id="SSF47413">
    <property type="entry name" value="lambda repressor-like DNA-binding domains"/>
    <property type="match status" value="1"/>
</dbReference>
<dbReference type="SMART" id="SM00354">
    <property type="entry name" value="HTH_LACI"/>
    <property type="match status" value="1"/>
</dbReference>
<keyword evidence="1" id="KW-0805">Transcription regulation</keyword>
<dbReference type="PROSITE" id="PS50932">
    <property type="entry name" value="HTH_LACI_2"/>
    <property type="match status" value="1"/>
</dbReference>
<dbReference type="Gene3D" id="3.40.50.2300">
    <property type="match status" value="2"/>
</dbReference>
<dbReference type="PANTHER" id="PTHR30146:SF153">
    <property type="entry name" value="LACTOSE OPERON REPRESSOR"/>
    <property type="match status" value="1"/>
</dbReference>
<dbReference type="AlphaFoldDB" id="A0A5B8HXZ5"/>
<sequence length="337" mass="35928">MAGIKDVAQAAGVSVATVSRALSGRGSVSTTAQEAVQRAAAELGYVVSSSASGLASGRTRNIGVLVPVINHWFYASVLEGISSTLMDEGYDTTLYQLTKDRIQREKVFSDFLLRQRVDAVIAVNVELNSEEVQALHALDKPLVGVGGPLPGVPTLHVDDEGISALATQHLISLGHRRIGFIGGNEETDVDFRVPSRRRTGYEQALDQAGIEIDDKLCVGADFTMPQAYAAAKQLLGAPIARPTALMAASDEMAIGAILAARDLGLQVPRDLSVIGVDNHDLSEMFGLTTIEQRPHEQGELAVAMLLRAIRGEEPAHAHTVDHRLVVRSSTTRPLDAS</sequence>
<evidence type="ECO:0000313" key="7">
    <source>
        <dbReference type="Proteomes" id="UP000320717"/>
    </source>
</evidence>
<reference evidence="6" key="2">
    <citation type="journal article" date="2022" name="Pest Manag. Sci.">
        <title>Glutamicibacter halophytocola-mediated host fitness of potato tuber moth on Solanaceae crops.</title>
        <authorList>
            <person name="Wang W."/>
            <person name="Xiao G."/>
            <person name="Du G."/>
            <person name="Chang L."/>
            <person name="Yang Y."/>
            <person name="Ye J."/>
            <person name="Chen B."/>
        </authorList>
    </citation>
    <scope>NUCLEOTIDE SEQUENCE</scope>
    <source>
        <strain evidence="6">S2</strain>
    </source>
</reference>
<dbReference type="EMBL" id="CP102487">
    <property type="protein sequence ID" value="UUX60288.1"/>
    <property type="molecule type" value="Genomic_DNA"/>
</dbReference>
<organism evidence="6 8">
    <name type="scientific">Glutamicibacter halophytocola</name>
    <dbReference type="NCBI Taxonomy" id="1933880"/>
    <lineage>
        <taxon>Bacteria</taxon>
        <taxon>Bacillati</taxon>
        <taxon>Actinomycetota</taxon>
        <taxon>Actinomycetes</taxon>
        <taxon>Micrococcales</taxon>
        <taxon>Micrococcaceae</taxon>
        <taxon>Glutamicibacter</taxon>
    </lineage>
</organism>
<feature type="domain" description="HTH lacI-type" evidence="4">
    <location>
        <begin position="2"/>
        <end position="56"/>
    </location>
</feature>
<protein>
    <submittedName>
        <fullName evidence="6">LacI family transcriptional regulator</fullName>
    </submittedName>
</protein>
<dbReference type="EMBL" id="CP042260">
    <property type="protein sequence ID" value="QDY64985.1"/>
    <property type="molecule type" value="Genomic_DNA"/>
</dbReference>
<dbReference type="CDD" id="cd01392">
    <property type="entry name" value="HTH_LacI"/>
    <property type="match status" value="1"/>
</dbReference>
<dbReference type="PANTHER" id="PTHR30146">
    <property type="entry name" value="LACI-RELATED TRANSCRIPTIONAL REPRESSOR"/>
    <property type="match status" value="1"/>
</dbReference>
<keyword evidence="2" id="KW-0238">DNA-binding</keyword>
<dbReference type="SUPFAM" id="SSF53822">
    <property type="entry name" value="Periplasmic binding protein-like I"/>
    <property type="match status" value="1"/>
</dbReference>
<dbReference type="GO" id="GO:0000976">
    <property type="term" value="F:transcription cis-regulatory region binding"/>
    <property type="evidence" value="ECO:0007669"/>
    <property type="project" value="TreeGrafter"/>
</dbReference>